<keyword evidence="2" id="KW-0805">Transcription regulation</keyword>
<dbReference type="EMBL" id="QGTR01000006">
    <property type="protein sequence ID" value="PWV97666.1"/>
    <property type="molecule type" value="Genomic_DNA"/>
</dbReference>
<dbReference type="Gene3D" id="3.40.190.290">
    <property type="match status" value="1"/>
</dbReference>
<evidence type="ECO:0000313" key="7">
    <source>
        <dbReference type="Proteomes" id="UP000246352"/>
    </source>
</evidence>
<protein>
    <submittedName>
        <fullName evidence="6">LysR family transcriptional regulator</fullName>
    </submittedName>
</protein>
<accession>A0A317PEX5</accession>
<sequence length="301" mass="33313">MADLPLAELDAFATVARLRSFRAAGKLRRVSASSLSEAMRRLETRLEVRLLNRTTRSVTVTDAGRRLLERLAPLLGEIETALDDINDFRDRPAGRLRLNVPSIVARCILPDIACRFLALYPDITLEVATEDAYIDVVGEGYDAGIRYEEELQQDMIALPLGPRRQRYVTVASPAYLERCGTPTHPRDLVDHHGIQHRFASGRLAAWSFERDGETISVSPKARLIAGSLDMEQAAVIAGLGITLTFEEMVGEALASGQLVEILPDWSDSFSGPFLYYHGRKYMPAALRAFVDFVRRDGGGGP</sequence>
<evidence type="ECO:0000256" key="2">
    <source>
        <dbReference type="ARBA" id="ARBA00023015"/>
    </source>
</evidence>
<dbReference type="InterPro" id="IPR058163">
    <property type="entry name" value="LysR-type_TF_proteobact-type"/>
</dbReference>
<dbReference type="PANTHER" id="PTHR30537">
    <property type="entry name" value="HTH-TYPE TRANSCRIPTIONAL REGULATOR"/>
    <property type="match status" value="1"/>
</dbReference>
<gene>
    <name evidence="6" type="ORF">DFR52_106190</name>
</gene>
<dbReference type="GO" id="GO:0003677">
    <property type="term" value="F:DNA binding"/>
    <property type="evidence" value="ECO:0007669"/>
    <property type="project" value="UniProtKB-KW"/>
</dbReference>
<feature type="domain" description="HTH lysR-type" evidence="5">
    <location>
        <begin position="4"/>
        <end position="61"/>
    </location>
</feature>
<organism evidence="6 7">
    <name type="scientific">Hoeflea marina</name>
    <dbReference type="NCBI Taxonomy" id="274592"/>
    <lineage>
        <taxon>Bacteria</taxon>
        <taxon>Pseudomonadati</taxon>
        <taxon>Pseudomonadota</taxon>
        <taxon>Alphaproteobacteria</taxon>
        <taxon>Hyphomicrobiales</taxon>
        <taxon>Rhizobiaceae</taxon>
        <taxon>Hoeflea</taxon>
    </lineage>
</organism>
<dbReference type="Pfam" id="PF03466">
    <property type="entry name" value="LysR_substrate"/>
    <property type="match status" value="1"/>
</dbReference>
<comment type="similarity">
    <text evidence="1">Belongs to the LysR transcriptional regulatory family.</text>
</comment>
<dbReference type="SUPFAM" id="SSF46785">
    <property type="entry name" value="Winged helix' DNA-binding domain"/>
    <property type="match status" value="1"/>
</dbReference>
<dbReference type="InterPro" id="IPR005119">
    <property type="entry name" value="LysR_subst-bd"/>
</dbReference>
<evidence type="ECO:0000256" key="3">
    <source>
        <dbReference type="ARBA" id="ARBA00023125"/>
    </source>
</evidence>
<dbReference type="AlphaFoldDB" id="A0A317PEX5"/>
<dbReference type="SUPFAM" id="SSF53850">
    <property type="entry name" value="Periplasmic binding protein-like II"/>
    <property type="match status" value="1"/>
</dbReference>
<keyword evidence="4" id="KW-0804">Transcription</keyword>
<dbReference type="PROSITE" id="PS50931">
    <property type="entry name" value="HTH_LYSR"/>
    <property type="match status" value="1"/>
</dbReference>
<dbReference type="InterPro" id="IPR036390">
    <property type="entry name" value="WH_DNA-bd_sf"/>
</dbReference>
<name>A0A317PEX5_9HYPH</name>
<dbReference type="Pfam" id="PF00126">
    <property type="entry name" value="HTH_1"/>
    <property type="match status" value="1"/>
</dbReference>
<proteinExistence type="inferred from homology"/>
<dbReference type="InterPro" id="IPR000847">
    <property type="entry name" value="LysR_HTH_N"/>
</dbReference>
<dbReference type="RefSeq" id="WP_110033962.1">
    <property type="nucleotide sequence ID" value="NZ_QGTR01000006.1"/>
</dbReference>
<evidence type="ECO:0000256" key="4">
    <source>
        <dbReference type="ARBA" id="ARBA00023163"/>
    </source>
</evidence>
<dbReference type="CDD" id="cd08474">
    <property type="entry name" value="PBP2_CrgA_like_5"/>
    <property type="match status" value="1"/>
</dbReference>
<evidence type="ECO:0000313" key="6">
    <source>
        <dbReference type="EMBL" id="PWV97666.1"/>
    </source>
</evidence>
<dbReference type="OrthoDB" id="9812435at2"/>
<evidence type="ECO:0000259" key="5">
    <source>
        <dbReference type="PROSITE" id="PS50931"/>
    </source>
</evidence>
<dbReference type="PANTHER" id="PTHR30537:SF5">
    <property type="entry name" value="HTH-TYPE TRANSCRIPTIONAL ACTIVATOR TTDR-RELATED"/>
    <property type="match status" value="1"/>
</dbReference>
<evidence type="ECO:0000256" key="1">
    <source>
        <dbReference type="ARBA" id="ARBA00009437"/>
    </source>
</evidence>
<keyword evidence="3" id="KW-0238">DNA-binding</keyword>
<dbReference type="FunFam" id="1.10.10.10:FF:000001">
    <property type="entry name" value="LysR family transcriptional regulator"/>
    <property type="match status" value="1"/>
</dbReference>
<reference evidence="6 7" key="1">
    <citation type="submission" date="2018-05" db="EMBL/GenBank/DDBJ databases">
        <title>Genomic Encyclopedia of Type Strains, Phase IV (KMG-IV): sequencing the most valuable type-strain genomes for metagenomic binning, comparative biology and taxonomic classification.</title>
        <authorList>
            <person name="Goeker M."/>
        </authorList>
    </citation>
    <scope>NUCLEOTIDE SEQUENCE [LARGE SCALE GENOMIC DNA]</scope>
    <source>
        <strain evidence="6 7">DSM 16791</strain>
    </source>
</reference>
<dbReference type="Gene3D" id="1.10.10.10">
    <property type="entry name" value="Winged helix-like DNA-binding domain superfamily/Winged helix DNA-binding domain"/>
    <property type="match status" value="1"/>
</dbReference>
<dbReference type="InterPro" id="IPR036388">
    <property type="entry name" value="WH-like_DNA-bd_sf"/>
</dbReference>
<dbReference type="Proteomes" id="UP000246352">
    <property type="component" value="Unassembled WGS sequence"/>
</dbReference>
<keyword evidence="7" id="KW-1185">Reference proteome</keyword>
<comment type="caution">
    <text evidence="6">The sequence shown here is derived from an EMBL/GenBank/DDBJ whole genome shotgun (WGS) entry which is preliminary data.</text>
</comment>
<dbReference type="GO" id="GO:0003700">
    <property type="term" value="F:DNA-binding transcription factor activity"/>
    <property type="evidence" value="ECO:0007669"/>
    <property type="project" value="InterPro"/>
</dbReference>